<protein>
    <submittedName>
        <fullName evidence="3">ATPase, AAA-type, core</fullName>
    </submittedName>
</protein>
<dbReference type="Proteomes" id="UP000076744">
    <property type="component" value="Unassembled WGS sequence"/>
</dbReference>
<evidence type="ECO:0000313" key="3">
    <source>
        <dbReference type="EMBL" id="OAA57294.1"/>
    </source>
</evidence>
<dbReference type="SUPFAM" id="SSF52540">
    <property type="entry name" value="P-loop containing nucleoside triphosphate hydrolases"/>
    <property type="match status" value="1"/>
</dbReference>
<dbReference type="PANTHER" id="PTHR46411:SF3">
    <property type="entry name" value="AAA+ ATPASE DOMAIN-CONTAINING PROTEIN"/>
    <property type="match status" value="1"/>
</dbReference>
<dbReference type="RefSeq" id="XP_018702096.1">
    <property type="nucleotide sequence ID" value="XM_018850818.1"/>
</dbReference>
<dbReference type="GeneID" id="30023507"/>
<accession>A0A167Q4W4</accession>
<dbReference type="InterPro" id="IPR003593">
    <property type="entry name" value="AAA+_ATPase"/>
</dbReference>
<dbReference type="AlphaFoldDB" id="A0A167Q4W4"/>
<comment type="caution">
    <text evidence="3">The sequence shown here is derived from an EMBL/GenBank/DDBJ whole genome shotgun (WGS) entry which is preliminary data.</text>
</comment>
<dbReference type="EMBL" id="AZHB01000020">
    <property type="protein sequence ID" value="OAA57294.1"/>
    <property type="molecule type" value="Genomic_DNA"/>
</dbReference>
<dbReference type="Pfam" id="PF00004">
    <property type="entry name" value="AAA"/>
    <property type="match status" value="1"/>
</dbReference>
<gene>
    <name evidence="3" type="ORF">ISF_07215</name>
</gene>
<evidence type="ECO:0000256" key="1">
    <source>
        <dbReference type="SAM" id="MobiDB-lite"/>
    </source>
</evidence>
<dbReference type="GO" id="GO:0016887">
    <property type="term" value="F:ATP hydrolysis activity"/>
    <property type="evidence" value="ECO:0007669"/>
    <property type="project" value="InterPro"/>
</dbReference>
<feature type="compositionally biased region" description="Polar residues" evidence="1">
    <location>
        <begin position="11"/>
        <end position="28"/>
    </location>
</feature>
<feature type="compositionally biased region" description="Basic and acidic residues" evidence="1">
    <location>
        <begin position="74"/>
        <end position="86"/>
    </location>
</feature>
<feature type="region of interest" description="Disordered" evidence="1">
    <location>
        <begin position="74"/>
        <end position="95"/>
    </location>
</feature>
<dbReference type="Gene3D" id="3.40.50.300">
    <property type="entry name" value="P-loop containing nucleotide triphosphate hydrolases"/>
    <property type="match status" value="1"/>
</dbReference>
<sequence>MAVTRKDSDNASETASENAVDTPVTDASQKADNDSKEVDSDNDSKEGDGDSKAAEKIIIGMVAETKDVFAKFDADGNRSWSDKPPSDLEEAPENETTKKYAIIVRKKKPRRASSTKPLEIDSLIIQSPLLKRALGDIMQDYPGITTDVARLKFYAPFECFVHRWEEFEEAVADEDRDATTREHLQLLHAILTDELGATIQLRQDYFKNKAVDFEHCWFLFTPGCTVLTELHGQPMAARFDSGNYMETACGKFYSVTCSYIDWDGAQVGWVEKEARIPQFLGTTPFSKLSCYPLEHHPQRAAVEEQLRGRGRRWEALRGFHYKAYSGVALYSPDQKALTRERVTCRVVIDGARWDDANPSFSFYISETIHEADQAQADYVMPSLNHFHVLLASPVVRGYALKNKRWMQFFVDGMSEIEFQQGAFDSLVLSEERKRLILAFAESQARHRDSFDDVVHGKGRGVIMLLAGGPGIGKTLTAEVVAEQMRVPLYAMSAGDLGSSSYDVDENLTKLMGMVSNWNAVLLLDECDVFLEARSSADLERNRIVSIFLRTLEYYEGILFLTTNRVADMDAAFASRVHLTLEYPDLDKAARRAIWGTFLGRAGATGVGDEALEVLSEISLNGRQIKNIMKMAQLLAMQTGSGDGVAFVHVQTVLRIQGYKIPEK</sequence>
<feature type="region of interest" description="Disordered" evidence="1">
    <location>
        <begin position="1"/>
        <end position="53"/>
    </location>
</feature>
<dbReference type="InterPro" id="IPR054289">
    <property type="entry name" value="DUF7025"/>
</dbReference>
<feature type="domain" description="AAA+ ATPase" evidence="2">
    <location>
        <begin position="459"/>
        <end position="584"/>
    </location>
</feature>
<dbReference type="GO" id="GO:0005524">
    <property type="term" value="F:ATP binding"/>
    <property type="evidence" value="ECO:0007669"/>
    <property type="project" value="InterPro"/>
</dbReference>
<proteinExistence type="predicted"/>
<reference evidence="3 4" key="1">
    <citation type="journal article" date="2016" name="Genome Biol. Evol.">
        <title>Divergent and convergent evolution of fungal pathogenicity.</title>
        <authorList>
            <person name="Shang Y."/>
            <person name="Xiao G."/>
            <person name="Zheng P."/>
            <person name="Cen K."/>
            <person name="Zhan S."/>
            <person name="Wang C."/>
        </authorList>
    </citation>
    <scope>NUCLEOTIDE SEQUENCE [LARGE SCALE GENOMIC DNA]</scope>
    <source>
        <strain evidence="3 4">ARSEF 2679</strain>
    </source>
</reference>
<dbReference type="InterPro" id="IPR003959">
    <property type="entry name" value="ATPase_AAA_core"/>
</dbReference>
<dbReference type="CDD" id="cd19481">
    <property type="entry name" value="RecA-like_protease"/>
    <property type="match status" value="1"/>
</dbReference>
<dbReference type="SMART" id="SM00382">
    <property type="entry name" value="AAA"/>
    <property type="match status" value="1"/>
</dbReference>
<organism evidence="3 4">
    <name type="scientific">Cordyceps fumosorosea (strain ARSEF 2679)</name>
    <name type="common">Isaria fumosorosea</name>
    <dbReference type="NCBI Taxonomy" id="1081104"/>
    <lineage>
        <taxon>Eukaryota</taxon>
        <taxon>Fungi</taxon>
        <taxon>Dikarya</taxon>
        <taxon>Ascomycota</taxon>
        <taxon>Pezizomycotina</taxon>
        <taxon>Sordariomycetes</taxon>
        <taxon>Hypocreomycetidae</taxon>
        <taxon>Hypocreales</taxon>
        <taxon>Cordycipitaceae</taxon>
        <taxon>Cordyceps</taxon>
    </lineage>
</organism>
<dbReference type="PANTHER" id="PTHR46411">
    <property type="entry name" value="FAMILY ATPASE, PUTATIVE-RELATED"/>
    <property type="match status" value="1"/>
</dbReference>
<dbReference type="InterPro" id="IPR027417">
    <property type="entry name" value="P-loop_NTPase"/>
</dbReference>
<name>A0A167Q4W4_CORFA</name>
<dbReference type="STRING" id="1081104.A0A167Q4W4"/>
<feature type="compositionally biased region" description="Basic and acidic residues" evidence="1">
    <location>
        <begin position="29"/>
        <end position="53"/>
    </location>
</feature>
<keyword evidence="4" id="KW-1185">Reference proteome</keyword>
<dbReference type="Pfam" id="PF22942">
    <property type="entry name" value="DUF7025"/>
    <property type="match status" value="1"/>
</dbReference>
<dbReference type="OrthoDB" id="5099298at2759"/>
<evidence type="ECO:0000313" key="4">
    <source>
        <dbReference type="Proteomes" id="UP000076744"/>
    </source>
</evidence>
<evidence type="ECO:0000259" key="2">
    <source>
        <dbReference type="SMART" id="SM00382"/>
    </source>
</evidence>